<sequence length="239" mass="26638">MFGYVEWAGEKRVNSISAGEAVICGMRVYRVVIGRENRFWAGRAARAMQRGGIRQAIFPQGFPYPEVFLKRGVRPVDPQPLHRQLAAEAVRCAMVELGLTAGSAVTAVVGDRLSGDLQRAVTELCLRNRYVLLSVPYGAEAMCRGLQREYGVSVLQRPTVEQIERSDILLLFDRREELSLHNRCVLPLYEGGQERWVLGLPEQMKVPSGCEEEQLAAALVQTGILRANQIEVKSLRSNA</sequence>
<dbReference type="KEGG" id="ohi:H8790_01665"/>
<evidence type="ECO:0000313" key="1">
    <source>
        <dbReference type="EMBL" id="QNL44788.1"/>
    </source>
</evidence>
<accession>A0A7G9B5F7</accession>
<dbReference type="EMBL" id="CP060490">
    <property type="protein sequence ID" value="QNL44788.1"/>
    <property type="molecule type" value="Genomic_DNA"/>
</dbReference>
<organism evidence="1 2">
    <name type="scientific">Oscillibacter hominis</name>
    <dbReference type="NCBI Taxonomy" id="2763056"/>
    <lineage>
        <taxon>Bacteria</taxon>
        <taxon>Bacillati</taxon>
        <taxon>Bacillota</taxon>
        <taxon>Clostridia</taxon>
        <taxon>Eubacteriales</taxon>
        <taxon>Oscillospiraceae</taxon>
        <taxon>Oscillibacter</taxon>
    </lineage>
</organism>
<evidence type="ECO:0000313" key="2">
    <source>
        <dbReference type="Proteomes" id="UP000515960"/>
    </source>
</evidence>
<dbReference type="RefSeq" id="WP_187333372.1">
    <property type="nucleotide sequence ID" value="NZ_CP060490.1"/>
</dbReference>
<proteinExistence type="predicted"/>
<dbReference type="Proteomes" id="UP000515960">
    <property type="component" value="Chromosome"/>
</dbReference>
<reference evidence="1 2" key="1">
    <citation type="submission" date="2020-08" db="EMBL/GenBank/DDBJ databases">
        <authorList>
            <person name="Liu C."/>
            <person name="Sun Q."/>
        </authorList>
    </citation>
    <scope>NUCLEOTIDE SEQUENCE [LARGE SCALE GENOMIC DNA]</scope>
    <source>
        <strain evidence="1 2">NSJ-62</strain>
    </source>
</reference>
<dbReference type="AlphaFoldDB" id="A0A7G9B5F7"/>
<protein>
    <submittedName>
        <fullName evidence="1">Uncharacterized protein</fullName>
    </submittedName>
</protein>
<name>A0A7G9B5F7_9FIRM</name>
<keyword evidence="2" id="KW-1185">Reference proteome</keyword>
<gene>
    <name evidence="1" type="ORF">H8790_01665</name>
</gene>